<dbReference type="Pfam" id="PF00126">
    <property type="entry name" value="HTH_1"/>
    <property type="match status" value="1"/>
</dbReference>
<keyword evidence="7" id="KW-1185">Reference proteome</keyword>
<dbReference type="OrthoDB" id="9775392at2"/>
<name>A0A2S3VZ97_9PROT</name>
<evidence type="ECO:0000313" key="7">
    <source>
        <dbReference type="Proteomes" id="UP000237344"/>
    </source>
</evidence>
<evidence type="ECO:0000256" key="2">
    <source>
        <dbReference type="ARBA" id="ARBA00023015"/>
    </source>
</evidence>
<keyword evidence="2" id="KW-0805">Transcription regulation</keyword>
<evidence type="ECO:0000256" key="3">
    <source>
        <dbReference type="ARBA" id="ARBA00023125"/>
    </source>
</evidence>
<dbReference type="FunFam" id="1.10.10.10:FF:000001">
    <property type="entry name" value="LysR family transcriptional regulator"/>
    <property type="match status" value="1"/>
</dbReference>
<dbReference type="SUPFAM" id="SSF53850">
    <property type="entry name" value="Periplasmic binding protein-like II"/>
    <property type="match status" value="1"/>
</dbReference>
<dbReference type="GO" id="GO:0003700">
    <property type="term" value="F:DNA-binding transcription factor activity"/>
    <property type="evidence" value="ECO:0007669"/>
    <property type="project" value="InterPro"/>
</dbReference>
<reference evidence="6 7" key="1">
    <citation type="submission" date="2018-01" db="EMBL/GenBank/DDBJ databases">
        <title>Draft Genome Sequence of Komagataeibacter maltaceti LMG 1529, a Vinegar Producing Acetic Acid Bacterium Isolated from Malt Vinegar Brewery Acetifiers.</title>
        <authorList>
            <person name="Zhang Q."/>
            <person name="Hollensteiner J."/>
            <person name="Poehlein A."/>
            <person name="Daniel R."/>
        </authorList>
    </citation>
    <scope>NUCLEOTIDE SEQUENCE [LARGE SCALE GENOMIC DNA]</scope>
    <source>
        <strain evidence="6 7">LMG 1529</strain>
    </source>
</reference>
<dbReference type="RefSeq" id="WP_110095997.1">
    <property type="nucleotide sequence ID" value="NZ_NKUE01000030.1"/>
</dbReference>
<evidence type="ECO:0000259" key="5">
    <source>
        <dbReference type="PROSITE" id="PS50931"/>
    </source>
</evidence>
<protein>
    <submittedName>
        <fullName evidence="6">DNA-binding transcriptional regulator CynR</fullName>
    </submittedName>
</protein>
<dbReference type="InterPro" id="IPR036388">
    <property type="entry name" value="WH-like_DNA-bd_sf"/>
</dbReference>
<accession>A0A2S3VZ97</accession>
<evidence type="ECO:0000313" key="6">
    <source>
        <dbReference type="EMBL" id="POF61917.1"/>
    </source>
</evidence>
<dbReference type="PROSITE" id="PS50931">
    <property type="entry name" value="HTH_LYSR"/>
    <property type="match status" value="1"/>
</dbReference>
<dbReference type="PANTHER" id="PTHR30419">
    <property type="entry name" value="HTH-TYPE TRANSCRIPTIONAL REGULATOR YBHD"/>
    <property type="match status" value="1"/>
</dbReference>
<sequence>MFLRQLTYLIALERFRHFSRAAEHCGVSQPALSAGIRQLENELGVCVIHRNRRFLGLTDEGRRVLAWAKQTLAALDGLKQEAAFAQDVAGGSLSIGVMPPALLTIPLLLESFRTAIPSLHQEVRSAAAGDIARMLREHEVQLGVTYLDQIPEGGAFDVRPLYAEQYVLAGAMSAPVPDGAECGWAEVASIPLCLFTRNLRSRQIIDAGFHAAGVTPTIMLETDSISLLHSELRAGRLCSILPVAALPESVGGAGLRTCPIVPCVAPEVAIVRLRQPNPSAVLTRIWEVCMRLRTDDVFRV</sequence>
<feature type="domain" description="HTH lysR-type" evidence="5">
    <location>
        <begin position="1"/>
        <end position="58"/>
    </location>
</feature>
<dbReference type="GO" id="GO:0005829">
    <property type="term" value="C:cytosol"/>
    <property type="evidence" value="ECO:0007669"/>
    <property type="project" value="TreeGrafter"/>
</dbReference>
<dbReference type="PRINTS" id="PR00039">
    <property type="entry name" value="HTHLYSR"/>
</dbReference>
<comment type="caution">
    <text evidence="6">The sequence shown here is derived from an EMBL/GenBank/DDBJ whole genome shotgun (WGS) entry which is preliminary data.</text>
</comment>
<dbReference type="CDD" id="cd05466">
    <property type="entry name" value="PBP2_LTTR_substrate"/>
    <property type="match status" value="1"/>
</dbReference>
<dbReference type="SUPFAM" id="SSF46785">
    <property type="entry name" value="Winged helix' DNA-binding domain"/>
    <property type="match status" value="1"/>
</dbReference>
<dbReference type="InterPro" id="IPR000847">
    <property type="entry name" value="LysR_HTH_N"/>
</dbReference>
<keyword evidence="4" id="KW-0804">Transcription</keyword>
<dbReference type="GO" id="GO:0003677">
    <property type="term" value="F:DNA binding"/>
    <property type="evidence" value="ECO:0007669"/>
    <property type="project" value="UniProtKB-KW"/>
</dbReference>
<evidence type="ECO:0000256" key="4">
    <source>
        <dbReference type="ARBA" id="ARBA00023163"/>
    </source>
</evidence>
<organism evidence="6 7">
    <name type="scientific">Novacetimonas maltaceti</name>
    <dbReference type="NCBI Taxonomy" id="1203393"/>
    <lineage>
        <taxon>Bacteria</taxon>
        <taxon>Pseudomonadati</taxon>
        <taxon>Pseudomonadota</taxon>
        <taxon>Alphaproteobacteria</taxon>
        <taxon>Acetobacterales</taxon>
        <taxon>Acetobacteraceae</taxon>
        <taxon>Novacetimonas</taxon>
    </lineage>
</organism>
<evidence type="ECO:0000256" key="1">
    <source>
        <dbReference type="ARBA" id="ARBA00009437"/>
    </source>
</evidence>
<dbReference type="Pfam" id="PF03466">
    <property type="entry name" value="LysR_substrate"/>
    <property type="match status" value="1"/>
</dbReference>
<dbReference type="Gene3D" id="3.40.190.290">
    <property type="match status" value="1"/>
</dbReference>
<dbReference type="Proteomes" id="UP000237344">
    <property type="component" value="Unassembled WGS sequence"/>
</dbReference>
<dbReference type="InterPro" id="IPR036390">
    <property type="entry name" value="WH_DNA-bd_sf"/>
</dbReference>
<dbReference type="EMBL" id="POTC01000040">
    <property type="protein sequence ID" value="POF61917.1"/>
    <property type="molecule type" value="Genomic_DNA"/>
</dbReference>
<comment type="similarity">
    <text evidence="1">Belongs to the LysR transcriptional regulatory family.</text>
</comment>
<gene>
    <name evidence="6" type="ORF">KMAL_24600</name>
</gene>
<dbReference type="InterPro" id="IPR050950">
    <property type="entry name" value="HTH-type_LysR_regulators"/>
</dbReference>
<dbReference type="PANTHER" id="PTHR30419:SF31">
    <property type="entry name" value="BLR3139 PROTEIN"/>
    <property type="match status" value="1"/>
</dbReference>
<dbReference type="AlphaFoldDB" id="A0A2S3VZ97"/>
<proteinExistence type="inferred from homology"/>
<dbReference type="InterPro" id="IPR005119">
    <property type="entry name" value="LysR_subst-bd"/>
</dbReference>
<keyword evidence="3 6" id="KW-0238">DNA-binding</keyword>
<dbReference type="Gene3D" id="1.10.10.10">
    <property type="entry name" value="Winged helix-like DNA-binding domain superfamily/Winged helix DNA-binding domain"/>
    <property type="match status" value="1"/>
</dbReference>